<dbReference type="PANTHER" id="PTHR33619">
    <property type="entry name" value="POLYSACCHARIDE EXPORT PROTEIN GFCE-RELATED"/>
    <property type="match status" value="1"/>
</dbReference>
<dbReference type="OrthoDB" id="197007at2"/>
<feature type="domain" description="Polysaccharide export protein N-terminal" evidence="16">
    <location>
        <begin position="141"/>
        <end position="214"/>
    </location>
</feature>
<name>A0A161VVN5_NODSP</name>
<comment type="caution">
    <text evidence="18">The sequence shown here is derived from an EMBL/GenBank/DDBJ whole genome shotgun (WGS) entry which is preliminary data.</text>
</comment>
<dbReference type="GO" id="GO:0046930">
    <property type="term" value="C:pore complex"/>
    <property type="evidence" value="ECO:0007669"/>
    <property type="project" value="UniProtKB-KW"/>
</dbReference>
<evidence type="ECO:0000313" key="18">
    <source>
        <dbReference type="EMBL" id="KZL51465.1"/>
    </source>
</evidence>
<dbReference type="GO" id="GO:0006811">
    <property type="term" value="P:monoatomic ion transport"/>
    <property type="evidence" value="ECO:0007669"/>
    <property type="project" value="UniProtKB-KW"/>
</dbReference>
<comment type="similarity">
    <text evidence="2">Belongs to the BexD/CtrA/VexA family.</text>
</comment>
<evidence type="ECO:0000256" key="7">
    <source>
        <dbReference type="ARBA" id="ARBA00022729"/>
    </source>
</evidence>
<keyword evidence="3" id="KW-0813">Transport</keyword>
<keyword evidence="7" id="KW-0732">Signal</keyword>
<gene>
    <name evidence="18" type="ORF">A2T98_01950</name>
</gene>
<reference evidence="18 19" key="1">
    <citation type="submission" date="2016-04" db="EMBL/GenBank/DDBJ databases">
        <title>Draft Genome Assembly of the Bloom-forming Cyanobacterium Nodularia spumigena Strain CENA596 in Shrimp Production Ponds.</title>
        <authorList>
            <person name="Popin R.V."/>
            <person name="Rigonato J."/>
            <person name="Abreu V.A."/>
            <person name="Andreote A.P."/>
            <person name="Silveira S.B."/>
            <person name="Odebrecht C."/>
            <person name="Fiore M.F."/>
        </authorList>
    </citation>
    <scope>NUCLEOTIDE SEQUENCE [LARGE SCALE GENOMIC DNA]</scope>
    <source>
        <strain evidence="18 19">CENA596</strain>
    </source>
</reference>
<dbReference type="InterPro" id="IPR003715">
    <property type="entry name" value="Poly_export_N"/>
</dbReference>
<feature type="domain" description="SLBB" evidence="17">
    <location>
        <begin position="279"/>
        <end position="361"/>
    </location>
</feature>
<keyword evidence="4" id="KW-1134">Transmembrane beta strand</keyword>
<protein>
    <submittedName>
        <fullName evidence="18">Sugar ABC transporter substrate-binding protein</fullName>
    </submittedName>
</protein>
<evidence type="ECO:0000313" key="19">
    <source>
        <dbReference type="Proteomes" id="UP000076555"/>
    </source>
</evidence>
<dbReference type="PANTHER" id="PTHR33619:SF3">
    <property type="entry name" value="POLYSACCHARIDE EXPORT PROTEIN GFCE-RELATED"/>
    <property type="match status" value="1"/>
</dbReference>
<evidence type="ECO:0000256" key="12">
    <source>
        <dbReference type="ARBA" id="ARBA00023139"/>
    </source>
</evidence>
<keyword evidence="6" id="KW-0812">Transmembrane</keyword>
<dbReference type="RefSeq" id="WP_063871333.1">
    <property type="nucleotide sequence ID" value="NZ_CAWMRI010000019.1"/>
</dbReference>
<dbReference type="InterPro" id="IPR054765">
    <property type="entry name" value="SLBB_dom"/>
</dbReference>
<dbReference type="Pfam" id="PF22461">
    <property type="entry name" value="SLBB_2"/>
    <property type="match status" value="1"/>
</dbReference>
<dbReference type="InterPro" id="IPR049712">
    <property type="entry name" value="Poly_export"/>
</dbReference>
<evidence type="ECO:0000256" key="8">
    <source>
        <dbReference type="ARBA" id="ARBA00023047"/>
    </source>
</evidence>
<keyword evidence="12" id="KW-0564">Palmitate</keyword>
<evidence type="ECO:0000259" key="16">
    <source>
        <dbReference type="Pfam" id="PF02563"/>
    </source>
</evidence>
<sequence length="505" mass="54381">MRVSFSTLYFLSFQVSILLTTAVQPGVAQTLSNPDKSTGQLPTLPSGGVDVQQLLQPPSSEGNTRRTPASGGVEVPQLLQPPSSEGDTRRTPAFGGVEVPQLLQPPSPPSGAEGLNDEMSSPLNAYLLGPGDVISVVFQRPPGPYRLGPGDTISVAVQRFPNLSFQSSINPEGNIIVPLIGTLSLQGLTLEEAQEKIRVSLDRFVIDPVIVLSLTGQRPDSSFQAQVDPEGNIVVPQVGTVSVEGLSLKEAQEKIRLSLRDILVEPNLVVSLARPRPVQVTISGEVFRPGIYPVNSSTPRVADALFIAGGSTMSADLRQVKVRRRLMDGSVISQTVDLYAVLQNDGSLPSLRLQDGDAIIIPRQEVGTDDGYDRNLVARSTLAVPQIRVRVLNYTASGIVTQALPNGSNFVDILAGINLDRANIRDIALIRFDAEQGKAVTQKLDARKALAGDASQNVPLQDNDVIVVGRNLIGRITNLFSTITRPFFDARSFIRFFDLFDGSRR</sequence>
<proteinExistence type="inferred from homology"/>
<dbReference type="EMBL" id="LWAJ01000019">
    <property type="protein sequence ID" value="KZL51465.1"/>
    <property type="molecule type" value="Genomic_DNA"/>
</dbReference>
<dbReference type="Gene3D" id="3.10.560.10">
    <property type="entry name" value="Outer membrane lipoprotein wza domain like"/>
    <property type="match status" value="2"/>
</dbReference>
<feature type="region of interest" description="Disordered" evidence="15">
    <location>
        <begin position="31"/>
        <end position="118"/>
    </location>
</feature>
<evidence type="ECO:0000256" key="9">
    <source>
        <dbReference type="ARBA" id="ARBA00023065"/>
    </source>
</evidence>
<feature type="compositionally biased region" description="Polar residues" evidence="15">
    <location>
        <begin position="53"/>
        <end position="67"/>
    </location>
</feature>
<dbReference type="GO" id="GO:0015159">
    <property type="term" value="F:polysaccharide transmembrane transporter activity"/>
    <property type="evidence" value="ECO:0007669"/>
    <property type="project" value="InterPro"/>
</dbReference>
<dbReference type="GO" id="GO:0009279">
    <property type="term" value="C:cell outer membrane"/>
    <property type="evidence" value="ECO:0007669"/>
    <property type="project" value="UniProtKB-SubCell"/>
</dbReference>
<feature type="domain" description="Polysaccharide export protein N-terminal" evidence="16">
    <location>
        <begin position="217"/>
        <end position="272"/>
    </location>
</feature>
<keyword evidence="14" id="KW-0449">Lipoprotein</keyword>
<evidence type="ECO:0000256" key="3">
    <source>
        <dbReference type="ARBA" id="ARBA00022448"/>
    </source>
</evidence>
<organism evidence="18 19">
    <name type="scientific">Nodularia spumigena CENA596</name>
    <dbReference type="NCBI Taxonomy" id="1819295"/>
    <lineage>
        <taxon>Bacteria</taxon>
        <taxon>Bacillati</taxon>
        <taxon>Cyanobacteriota</taxon>
        <taxon>Cyanophyceae</taxon>
        <taxon>Nostocales</taxon>
        <taxon>Nodulariaceae</taxon>
        <taxon>Nodularia</taxon>
    </lineage>
</organism>
<dbReference type="GO" id="GO:0015288">
    <property type="term" value="F:porin activity"/>
    <property type="evidence" value="ECO:0007669"/>
    <property type="project" value="UniProtKB-KW"/>
</dbReference>
<evidence type="ECO:0000256" key="15">
    <source>
        <dbReference type="SAM" id="MobiDB-lite"/>
    </source>
</evidence>
<evidence type="ECO:0000256" key="13">
    <source>
        <dbReference type="ARBA" id="ARBA00023237"/>
    </source>
</evidence>
<feature type="compositionally biased region" description="Polar residues" evidence="15">
    <location>
        <begin position="31"/>
        <end position="43"/>
    </location>
</feature>
<dbReference type="Gene3D" id="3.30.1950.10">
    <property type="entry name" value="wza like domain"/>
    <property type="match status" value="2"/>
</dbReference>
<accession>A0A161VVN5</accession>
<dbReference type="Proteomes" id="UP000076555">
    <property type="component" value="Unassembled WGS sequence"/>
</dbReference>
<keyword evidence="11" id="KW-0472">Membrane</keyword>
<keyword evidence="5" id="KW-0762">Sugar transport</keyword>
<keyword evidence="10" id="KW-0626">Porin</keyword>
<evidence type="ECO:0000256" key="1">
    <source>
        <dbReference type="ARBA" id="ARBA00004571"/>
    </source>
</evidence>
<evidence type="ECO:0000259" key="17">
    <source>
        <dbReference type="Pfam" id="PF22461"/>
    </source>
</evidence>
<dbReference type="AlphaFoldDB" id="A0A161VVN5"/>
<evidence type="ECO:0000256" key="6">
    <source>
        <dbReference type="ARBA" id="ARBA00022692"/>
    </source>
</evidence>
<keyword evidence="8" id="KW-0625">Polysaccharide transport</keyword>
<evidence type="ECO:0000256" key="14">
    <source>
        <dbReference type="ARBA" id="ARBA00023288"/>
    </source>
</evidence>
<evidence type="ECO:0000256" key="5">
    <source>
        <dbReference type="ARBA" id="ARBA00022597"/>
    </source>
</evidence>
<keyword evidence="9" id="KW-0406">Ion transport</keyword>
<keyword evidence="13" id="KW-0998">Cell outer membrane</keyword>
<comment type="subcellular location">
    <subcellularLocation>
        <location evidence="1">Cell outer membrane</location>
        <topology evidence="1">Multi-pass membrane protein</topology>
    </subcellularLocation>
</comment>
<evidence type="ECO:0000256" key="11">
    <source>
        <dbReference type="ARBA" id="ARBA00023136"/>
    </source>
</evidence>
<evidence type="ECO:0000256" key="10">
    <source>
        <dbReference type="ARBA" id="ARBA00023114"/>
    </source>
</evidence>
<dbReference type="Pfam" id="PF02563">
    <property type="entry name" value="Poly_export"/>
    <property type="match status" value="2"/>
</dbReference>
<evidence type="ECO:0000256" key="2">
    <source>
        <dbReference type="ARBA" id="ARBA00009450"/>
    </source>
</evidence>
<evidence type="ECO:0000256" key="4">
    <source>
        <dbReference type="ARBA" id="ARBA00022452"/>
    </source>
</evidence>